<proteinExistence type="inferred from homology"/>
<dbReference type="Proteomes" id="UP000029867">
    <property type="component" value="Unassembled WGS sequence"/>
</dbReference>
<evidence type="ECO:0000259" key="9">
    <source>
        <dbReference type="PROSITE" id="PS51914"/>
    </source>
</evidence>
<dbReference type="InterPro" id="IPR044865">
    <property type="entry name" value="MRH_dom"/>
</dbReference>
<comment type="similarity">
    <text evidence="2 7">Belongs to the OS-9 family.</text>
</comment>
<evidence type="ECO:0000256" key="6">
    <source>
        <dbReference type="ARBA" id="ARBA00023157"/>
    </source>
</evidence>
<evidence type="ECO:0000256" key="2">
    <source>
        <dbReference type="ARBA" id="ARBA00009918"/>
    </source>
</evidence>
<evidence type="ECO:0000256" key="3">
    <source>
        <dbReference type="ARBA" id="ARBA00022729"/>
    </source>
</evidence>
<dbReference type="Proteomes" id="UP000195871">
    <property type="component" value="Unassembled WGS sequence"/>
</dbReference>
<keyword evidence="7" id="KW-0472">Membrane</keyword>
<dbReference type="HOGENOM" id="CLU_660668_0_0_1"/>
<keyword evidence="4 7" id="KW-0430">Lectin</keyword>
<dbReference type="VEuPathDB" id="FungiDB:C5L36_0A03640"/>
<feature type="domain" description="MRH" evidence="9">
    <location>
        <begin position="111"/>
        <end position="250"/>
    </location>
</feature>
<evidence type="ECO:0000313" key="12">
    <source>
        <dbReference type="Proteomes" id="UP000029867"/>
    </source>
</evidence>
<dbReference type="PANTHER" id="PTHR15414">
    <property type="entry name" value="OS-9-RELATED"/>
    <property type="match status" value="1"/>
</dbReference>
<dbReference type="EMBL" id="NHMM01000002">
    <property type="protein sequence ID" value="OUT23256.1"/>
    <property type="molecule type" value="Genomic_DNA"/>
</dbReference>
<evidence type="ECO:0000313" key="10">
    <source>
        <dbReference type="EMBL" id="KGK37375.1"/>
    </source>
</evidence>
<reference evidence="10" key="2">
    <citation type="submission" date="2014-08" db="EMBL/GenBank/DDBJ databases">
        <title>Exploiting Issatchenkia orientalis SD108 for Succinic Acid Production.</title>
        <authorList>
            <person name="Xiao H."/>
            <person name="Shao Z."/>
            <person name="Jiang Y."/>
            <person name="Dole S."/>
            <person name="Zhao H."/>
        </authorList>
    </citation>
    <scope>NUCLEOTIDE SEQUENCE [LARGE SCALE GENOMIC DNA]</scope>
    <source>
        <strain evidence="10">SD108</strain>
    </source>
</reference>
<dbReference type="InterPro" id="IPR045149">
    <property type="entry name" value="OS-9-like"/>
</dbReference>
<dbReference type="GO" id="GO:0005789">
    <property type="term" value="C:endoplasmic reticulum membrane"/>
    <property type="evidence" value="ECO:0007669"/>
    <property type="project" value="UniProtKB-SubCell"/>
</dbReference>
<reference evidence="12" key="1">
    <citation type="journal article" date="2014" name="Microb. Cell Fact.">
        <title>Exploiting Issatchenkia orientalis SD108 for succinic acid production.</title>
        <authorList>
            <person name="Xiao H."/>
            <person name="Shao Z."/>
            <person name="Jiang Y."/>
            <person name="Dole S."/>
            <person name="Zhao H."/>
        </authorList>
    </citation>
    <scope>NUCLEOTIDE SEQUENCE [LARGE SCALE GENOMIC DNA]</scope>
    <source>
        <strain evidence="12">SD108</strain>
    </source>
</reference>
<reference evidence="11 13" key="3">
    <citation type="submission" date="2017-05" db="EMBL/GenBank/DDBJ databases">
        <title>The Genome Sequence of Candida krusei Ckrusei653.</title>
        <authorList>
            <person name="Cuomo C."/>
            <person name="Forche A."/>
            <person name="Young S."/>
            <person name="Abouelleil A."/>
            <person name="Cao P."/>
            <person name="Chapman S."/>
            <person name="Cusick C."/>
            <person name="Shea T."/>
            <person name="Nusbaum C."/>
            <person name="Birren B."/>
        </authorList>
    </citation>
    <scope>NUCLEOTIDE SEQUENCE [LARGE SCALE GENOMIC DNA]</scope>
    <source>
        <strain evidence="11 13">Ckrusei653</strain>
    </source>
</reference>
<dbReference type="GO" id="GO:0030970">
    <property type="term" value="P:retrograde protein transport, ER to cytosol"/>
    <property type="evidence" value="ECO:0007669"/>
    <property type="project" value="TreeGrafter"/>
</dbReference>
<evidence type="ECO:0000256" key="1">
    <source>
        <dbReference type="ARBA" id="ARBA00004367"/>
    </source>
</evidence>
<dbReference type="EMBL" id="JQFK01000038">
    <property type="protein sequence ID" value="KGK37375.1"/>
    <property type="molecule type" value="Genomic_DNA"/>
</dbReference>
<dbReference type="GO" id="GO:0030968">
    <property type="term" value="P:endoplasmic reticulum unfolded protein response"/>
    <property type="evidence" value="ECO:0007669"/>
    <property type="project" value="UniProtKB-UniRule"/>
</dbReference>
<keyword evidence="3 8" id="KW-0732">Signal</keyword>
<accession>A0A099NXS9</accession>
<evidence type="ECO:0000313" key="11">
    <source>
        <dbReference type="EMBL" id="OUT23256.1"/>
    </source>
</evidence>
<dbReference type="PANTHER" id="PTHR15414:SF0">
    <property type="entry name" value="ENDOPLASMIC RETICULUM LECTIN 1"/>
    <property type="match status" value="1"/>
</dbReference>
<comment type="function">
    <text evidence="7">Lectin involved in the quality control of the secretory pathway. As a member of the endoplasmic reticulum-associated degradation lumenal (ERAD-L) surveillance system, targets misfolded endoplasmic reticulum lumenal glycoproteins for degradation.</text>
</comment>
<evidence type="ECO:0000313" key="13">
    <source>
        <dbReference type="Proteomes" id="UP000195871"/>
    </source>
</evidence>
<dbReference type="AlphaFoldDB" id="A0A099NXS9"/>
<feature type="signal peptide" evidence="8">
    <location>
        <begin position="1"/>
        <end position="24"/>
    </location>
</feature>
<feature type="chain" id="PRO_5001951721" description="Endoplasmic reticulum lectin" evidence="8">
    <location>
        <begin position="25"/>
        <end position="416"/>
    </location>
</feature>
<comment type="subcellular location">
    <subcellularLocation>
        <location evidence="1 7">Endoplasmic reticulum membrane</location>
        <topology evidence="1 7">Peripheral membrane protein</topology>
        <orientation evidence="1 7">Lumenal side</orientation>
    </subcellularLocation>
</comment>
<keyword evidence="5 7" id="KW-0256">Endoplasmic reticulum</keyword>
<protein>
    <recommendedName>
        <fullName evidence="7">Endoplasmic reticulum lectin</fullName>
    </recommendedName>
    <alternativeName>
        <fullName evidence="7">Protein OS-9 homolog</fullName>
    </alternativeName>
</protein>
<dbReference type="Gene3D" id="2.70.130.10">
    <property type="entry name" value="Mannose-6-phosphate receptor binding domain"/>
    <property type="match status" value="1"/>
</dbReference>
<dbReference type="PROSITE" id="PS51257">
    <property type="entry name" value="PROKAR_LIPOPROTEIN"/>
    <property type="match status" value="1"/>
</dbReference>
<comment type="caution">
    <text evidence="10">The sequence shown here is derived from an EMBL/GenBank/DDBJ whole genome shotgun (WGS) entry which is preliminary data.</text>
</comment>
<name>A0A099NXS9_PICKU</name>
<dbReference type="PROSITE" id="PS51914">
    <property type="entry name" value="MRH"/>
    <property type="match status" value="1"/>
</dbReference>
<evidence type="ECO:0000256" key="8">
    <source>
        <dbReference type="SAM" id="SignalP"/>
    </source>
</evidence>
<dbReference type="InterPro" id="IPR009011">
    <property type="entry name" value="Man6P_isomerase_rcpt-bd_dom_sf"/>
</dbReference>
<evidence type="ECO:0000256" key="7">
    <source>
        <dbReference type="RuleBase" id="RU369099"/>
    </source>
</evidence>
<sequence>MFVEYKSVLLLSLLLLSSCGLGKSTRSYDKKYQIYRHLNKANETFIQNACDTLSFKCYSLYVDQLEYHCLIPLVNDTLETEKVEAKDAAQLEAEKDQAIEVIRNFNLEMRGKVALKPAGYWYYAVRFDHDIHQYHVGASGLPDYNYKLAAWSNNDPSISFDSKPYYKEPEAEDPYAIKSNFEVIETEDKTKYVSQRISNGETCDLTGLPRTTTINYFCNVNLKSPLIVSVNEWRTCEYIIDLQSSYFCDYDMWMPPKTLMNHHIDCYPNTDTFETLGEKIDIHGLVLDPLTEGVFLGRRGESRRFVVLLTKDYNLWNVNGIDQDIQFEHLLSDIASGFQKYTRNLKLSTYIDDISTIVLLDDTFKLRFETYDGSGSYIGNIMVEHDRNGYFVSYFTDEDIPEESNWLEYESILMLQ</sequence>
<evidence type="ECO:0000256" key="5">
    <source>
        <dbReference type="ARBA" id="ARBA00022824"/>
    </source>
</evidence>
<evidence type="ECO:0000256" key="4">
    <source>
        <dbReference type="ARBA" id="ARBA00022734"/>
    </source>
</evidence>
<gene>
    <name evidence="11" type="ORF">CAS74_001572</name>
    <name evidence="10" type="ORF">JL09_g3477</name>
</gene>
<keyword evidence="6" id="KW-1015">Disulfide bond</keyword>
<dbReference type="SUPFAM" id="SSF50911">
    <property type="entry name" value="Mannose 6-phosphate receptor domain"/>
    <property type="match status" value="1"/>
</dbReference>
<dbReference type="GO" id="GO:0030246">
    <property type="term" value="F:carbohydrate binding"/>
    <property type="evidence" value="ECO:0007669"/>
    <property type="project" value="UniProtKB-UniRule"/>
</dbReference>
<dbReference type="GO" id="GO:0005788">
    <property type="term" value="C:endoplasmic reticulum lumen"/>
    <property type="evidence" value="ECO:0007669"/>
    <property type="project" value="UniProtKB-UniRule"/>
</dbReference>
<organism evidence="10 12">
    <name type="scientific">Pichia kudriavzevii</name>
    <name type="common">Yeast</name>
    <name type="synonym">Issatchenkia orientalis</name>
    <dbReference type="NCBI Taxonomy" id="4909"/>
    <lineage>
        <taxon>Eukaryota</taxon>
        <taxon>Fungi</taxon>
        <taxon>Dikarya</taxon>
        <taxon>Ascomycota</taxon>
        <taxon>Saccharomycotina</taxon>
        <taxon>Pichiomycetes</taxon>
        <taxon>Pichiales</taxon>
        <taxon>Pichiaceae</taxon>
        <taxon>Pichia</taxon>
    </lineage>
</organism>